<dbReference type="NCBIfam" id="TIGR04294">
    <property type="entry name" value="pre_pil_HX9DG"/>
    <property type="match status" value="1"/>
</dbReference>
<dbReference type="NCBIfam" id="TIGR02532">
    <property type="entry name" value="IV_pilin_GFxxxE"/>
    <property type="match status" value="1"/>
</dbReference>
<dbReference type="PANTHER" id="PTHR30093:SF2">
    <property type="entry name" value="TYPE II SECRETION SYSTEM PROTEIN H"/>
    <property type="match status" value="1"/>
</dbReference>
<keyword evidence="1" id="KW-0812">Transmembrane</keyword>
<dbReference type="Gene3D" id="3.30.700.10">
    <property type="entry name" value="Glycoprotein, Type 4 Pilin"/>
    <property type="match status" value="1"/>
</dbReference>
<dbReference type="PANTHER" id="PTHR30093">
    <property type="entry name" value="GENERAL SECRETION PATHWAY PROTEIN G"/>
    <property type="match status" value="1"/>
</dbReference>
<dbReference type="Proteomes" id="UP000324974">
    <property type="component" value="Chromosome"/>
</dbReference>
<dbReference type="InterPro" id="IPR045584">
    <property type="entry name" value="Pilin-like"/>
</dbReference>
<evidence type="ECO:0000259" key="2">
    <source>
        <dbReference type="Pfam" id="PF07596"/>
    </source>
</evidence>
<dbReference type="EMBL" id="CP042425">
    <property type="protein sequence ID" value="QEL19637.1"/>
    <property type="molecule type" value="Genomic_DNA"/>
</dbReference>
<dbReference type="OrthoDB" id="255848at2"/>
<evidence type="ECO:0000313" key="3">
    <source>
        <dbReference type="EMBL" id="QEL19637.1"/>
    </source>
</evidence>
<dbReference type="SUPFAM" id="SSF54523">
    <property type="entry name" value="Pili subunits"/>
    <property type="match status" value="1"/>
</dbReference>
<dbReference type="InterPro" id="IPR027558">
    <property type="entry name" value="Pre_pil_HX9DG_C"/>
</dbReference>
<evidence type="ECO:0000313" key="4">
    <source>
        <dbReference type="Proteomes" id="UP000324974"/>
    </source>
</evidence>
<reference evidence="4" key="1">
    <citation type="submission" date="2019-08" db="EMBL/GenBank/DDBJ databases">
        <title>Limnoglobus roseus gen. nov., sp. nov., a novel freshwater planctomycete with a giant genome from the family Gemmataceae.</title>
        <authorList>
            <person name="Kulichevskaya I.S."/>
            <person name="Naumoff D.G."/>
            <person name="Miroshnikov K."/>
            <person name="Ivanova A."/>
            <person name="Philippov D.A."/>
            <person name="Hakobyan A."/>
            <person name="Rijpstra I.C."/>
            <person name="Sinninghe Damste J.S."/>
            <person name="Liesack W."/>
            <person name="Dedysh S.N."/>
        </authorList>
    </citation>
    <scope>NUCLEOTIDE SEQUENCE [LARGE SCALE GENOMIC DNA]</scope>
    <source>
        <strain evidence="4">PX52</strain>
    </source>
</reference>
<feature type="domain" description="DUF1559" evidence="2">
    <location>
        <begin position="36"/>
        <end position="319"/>
    </location>
</feature>
<dbReference type="InterPro" id="IPR012902">
    <property type="entry name" value="N_methyl_site"/>
</dbReference>
<keyword evidence="1" id="KW-0472">Membrane</keyword>
<organism evidence="3 4">
    <name type="scientific">Limnoglobus roseus</name>
    <dbReference type="NCBI Taxonomy" id="2598579"/>
    <lineage>
        <taxon>Bacteria</taxon>
        <taxon>Pseudomonadati</taxon>
        <taxon>Planctomycetota</taxon>
        <taxon>Planctomycetia</taxon>
        <taxon>Gemmatales</taxon>
        <taxon>Gemmataceae</taxon>
        <taxon>Limnoglobus</taxon>
    </lineage>
</organism>
<dbReference type="Pfam" id="PF07596">
    <property type="entry name" value="SBP_bac_10"/>
    <property type="match status" value="1"/>
</dbReference>
<dbReference type="Pfam" id="PF07963">
    <property type="entry name" value="N_methyl"/>
    <property type="match status" value="1"/>
</dbReference>
<proteinExistence type="predicted"/>
<sequence>MVIRTASRRSAFTLIELLVVIAIIAILIGLLLPAVQKVREAAARTQCVNNLKQIGLAFHGYQDVNKALPHGGMDGRPTGQTFQTCCNWDDTTQAAKEAAGQKSNRDGFNFRYQILPYIEQGPLYDRVPRADLYNAAVKVYYCPSRRAPTVYSGAGRCDYNGNAGTQFSNGTPTATSTATGGGDGVVQRATLAPLQLVNITDGTSNTVMVAEKWLHPQRFNADGGDNEPYVNAGWDECVVRMAGGTYTYEYNNGKPAVQGTNMRTIPRTPQYDLDAPYVVDSAGASVTIWNQQFGSIHPGAMNAVMSDGSVRSVKYTVDANTWIAACTRNGGETVSLDN</sequence>
<keyword evidence="4" id="KW-1185">Reference proteome</keyword>
<name>A0A5C1ANC2_9BACT</name>
<dbReference type="InterPro" id="IPR011453">
    <property type="entry name" value="DUF1559"/>
</dbReference>
<gene>
    <name evidence="3" type="ORF">PX52LOC_06714</name>
</gene>
<dbReference type="AlphaFoldDB" id="A0A5C1ANC2"/>
<dbReference type="KEGG" id="lrs:PX52LOC_06714"/>
<feature type="transmembrane region" description="Helical" evidence="1">
    <location>
        <begin position="12"/>
        <end position="35"/>
    </location>
</feature>
<accession>A0A5C1ANC2</accession>
<evidence type="ECO:0000256" key="1">
    <source>
        <dbReference type="SAM" id="Phobius"/>
    </source>
</evidence>
<dbReference type="RefSeq" id="WP_149114007.1">
    <property type="nucleotide sequence ID" value="NZ_CP042425.1"/>
</dbReference>
<protein>
    <recommendedName>
        <fullName evidence="2">DUF1559 domain-containing protein</fullName>
    </recommendedName>
</protein>
<keyword evidence="1" id="KW-1133">Transmembrane helix</keyword>